<reference evidence="2" key="1">
    <citation type="submission" date="2021-01" db="EMBL/GenBank/DDBJ databases">
        <authorList>
            <person name="Corre E."/>
            <person name="Pelletier E."/>
            <person name="Niang G."/>
            <person name="Scheremetjew M."/>
            <person name="Finn R."/>
            <person name="Kale V."/>
            <person name="Holt S."/>
            <person name="Cochrane G."/>
            <person name="Meng A."/>
            <person name="Brown T."/>
            <person name="Cohen L."/>
        </authorList>
    </citation>
    <scope>NUCLEOTIDE SEQUENCE</scope>
    <source>
        <strain evidence="2">CCMP443</strain>
    </source>
</reference>
<dbReference type="PANTHER" id="PTHR33604">
    <property type="entry name" value="OSJNBA0004B13.7 PROTEIN"/>
    <property type="match status" value="1"/>
</dbReference>
<dbReference type="PANTHER" id="PTHR33604:SF3">
    <property type="entry name" value="OSJNBA0004B13.7 PROTEIN"/>
    <property type="match status" value="1"/>
</dbReference>
<proteinExistence type="predicted"/>
<gene>
    <name evidence="2" type="ORF">HTEP1355_LOCUS1476</name>
</gene>
<accession>A0A7S0V7J8</accession>
<evidence type="ECO:0000313" key="2">
    <source>
        <dbReference type="EMBL" id="CAD8779200.1"/>
    </source>
</evidence>
<organism evidence="2">
    <name type="scientific">Hemiselmis tepida</name>
    <dbReference type="NCBI Taxonomy" id="464990"/>
    <lineage>
        <taxon>Eukaryota</taxon>
        <taxon>Cryptophyceae</taxon>
        <taxon>Cryptomonadales</taxon>
        <taxon>Hemiselmidaceae</taxon>
        <taxon>Hemiselmis</taxon>
    </lineage>
</organism>
<dbReference type="AlphaFoldDB" id="A0A7S0V7J8"/>
<evidence type="ECO:0008006" key="3">
    <source>
        <dbReference type="Google" id="ProtNLM"/>
    </source>
</evidence>
<dbReference type="InterPro" id="IPR029044">
    <property type="entry name" value="Nucleotide-diphossugar_trans"/>
</dbReference>
<name>A0A7S0V7J8_9CRYP</name>
<dbReference type="EMBL" id="HBFN01002349">
    <property type="protein sequence ID" value="CAD8779200.1"/>
    <property type="molecule type" value="Transcribed_RNA"/>
</dbReference>
<sequence length="701" mass="79476">MARTKRPFNAFVAVVIICFLLCLGNMRAIVKYLMSHRRRWITATLLRSSPLLGQQLPASSDAELQLVVLTMNRPEALQRLLISLEKVDFLGDVVDLDIWVDRPRQSASSTSRRFLWESVVNVSQQFLWPHGTKRVYVRNTTAGLRKQWLDAWKPSSLTQRALILEDDTEVSRYFWRWLKAVHNRYADSEDICGFTLQRAELCARSIDCGSRELHGGPVKDGQSFAMPLVGSRGFSPKARHWSKFGAWAANFSGASSVPRLNLEEWYGKLQQQGSCPGMNCMWTILHLSYTSSFEDSKTVYFKGPSGTALAVSHREQGLQYARATGSDAALLQHWTDSFVEFPKRLPDVSLGGKLVPPSLSDSEEDLYKMLLGEELDSLSASGPNEKILREAAAKWRSLVGPESAPSGPQNRHPSRSQHRLPSQSANLKADRSKAEIVAICAPTRSQPGWNSLQDSMIYTTLIPSIQRTVIPSELSNFTFHLFLAANDDDVFWAAHHGNLSQQAPYWLTVHFGFYRTLKHQIPFNLLMQDAYSVGASYLVRINDDTEFISVGWVSRAVAKLASYDPPNVGMVGPAGIGDRRPIMAHDMTHRTHLDIFETYYPRVFSAWYIDDWISRVYGTRRSTKMSDWLVMHHVNKYGTRYQVQFREKSHLKTELKNGARAIDIWLASNKQNRGRKWVESLKEANSFQNQVSDSQQGPQPF</sequence>
<feature type="region of interest" description="Disordered" evidence="1">
    <location>
        <begin position="398"/>
        <end position="429"/>
    </location>
</feature>
<evidence type="ECO:0000256" key="1">
    <source>
        <dbReference type="SAM" id="MobiDB-lite"/>
    </source>
</evidence>
<dbReference type="Gene3D" id="3.90.550.10">
    <property type="entry name" value="Spore Coat Polysaccharide Biosynthesis Protein SpsA, Chain A"/>
    <property type="match status" value="1"/>
</dbReference>
<protein>
    <recommendedName>
        <fullName evidence="3">Glycosyl transferase 64 domain-containing protein</fullName>
    </recommendedName>
</protein>